<comment type="catalytic activity">
    <reaction evidence="11">
        <text>L-threonine + hydrogencarbonate + ATP = L-threonylcarbamoyladenylate + diphosphate + H2O</text>
        <dbReference type="Rhea" id="RHEA:36407"/>
        <dbReference type="ChEBI" id="CHEBI:15377"/>
        <dbReference type="ChEBI" id="CHEBI:17544"/>
        <dbReference type="ChEBI" id="CHEBI:30616"/>
        <dbReference type="ChEBI" id="CHEBI:33019"/>
        <dbReference type="ChEBI" id="CHEBI:57926"/>
        <dbReference type="ChEBI" id="CHEBI:73682"/>
        <dbReference type="EC" id="2.7.7.87"/>
    </reaction>
</comment>
<dbReference type="GO" id="GO:0061710">
    <property type="term" value="F:L-threonylcarbamoyladenylate synthase"/>
    <property type="evidence" value="ECO:0007669"/>
    <property type="project" value="UniProtKB-EC"/>
</dbReference>
<dbReference type="Pfam" id="PF01300">
    <property type="entry name" value="Sua5_yciO_yrdC"/>
    <property type="match status" value="1"/>
</dbReference>
<dbReference type="SUPFAM" id="SSF55821">
    <property type="entry name" value="YrdC/RibB"/>
    <property type="match status" value="1"/>
</dbReference>
<dbReference type="EC" id="2.7.7.87" evidence="3"/>
<gene>
    <name evidence="13" type="ORF">ENS19_02235</name>
</gene>
<evidence type="ECO:0000256" key="8">
    <source>
        <dbReference type="ARBA" id="ARBA00022741"/>
    </source>
</evidence>
<dbReference type="GO" id="GO:0000049">
    <property type="term" value="F:tRNA binding"/>
    <property type="evidence" value="ECO:0007669"/>
    <property type="project" value="TreeGrafter"/>
</dbReference>
<evidence type="ECO:0000256" key="10">
    <source>
        <dbReference type="ARBA" id="ARBA00029774"/>
    </source>
</evidence>
<dbReference type="InterPro" id="IPR050156">
    <property type="entry name" value="TC-AMP_synthase_SUA5"/>
</dbReference>
<dbReference type="InterPro" id="IPR017945">
    <property type="entry name" value="DHBP_synth_RibB-like_a/b_dom"/>
</dbReference>
<sequence length="220" mass="23322">MRLKIGVGDVEKIREIGRAIRRGGVIVYPTDTLYGIGGDPNNRSAVRRILEIKSRDYGKMPVLVSSIERAASLAIVSEAALFLMGKFWPGALTLVLPKTPSVPEEVSGGGMLGIRMPNHSLALAIIDEAGGALIGTSANIHGSKPATSADELDPSIEGKVDFVVDGGRVPIGRPSTVVQIIEDQNSPARVKAKPEVKVIREGAISGEVIISALEEWRGIK</sequence>
<evidence type="ECO:0000313" key="13">
    <source>
        <dbReference type="EMBL" id="HFK20078.1"/>
    </source>
</evidence>
<keyword evidence="8" id="KW-0547">Nucleotide-binding</keyword>
<evidence type="ECO:0000256" key="7">
    <source>
        <dbReference type="ARBA" id="ARBA00022695"/>
    </source>
</evidence>
<dbReference type="PANTHER" id="PTHR17490:SF16">
    <property type="entry name" value="THREONYLCARBAMOYL-AMP SYNTHASE"/>
    <property type="match status" value="1"/>
</dbReference>
<dbReference type="GO" id="GO:0006450">
    <property type="term" value="P:regulation of translational fidelity"/>
    <property type="evidence" value="ECO:0007669"/>
    <property type="project" value="TreeGrafter"/>
</dbReference>
<evidence type="ECO:0000256" key="6">
    <source>
        <dbReference type="ARBA" id="ARBA00022694"/>
    </source>
</evidence>
<dbReference type="AlphaFoldDB" id="A0A7C3J4T6"/>
<keyword evidence="7" id="KW-0548">Nucleotidyltransferase</keyword>
<evidence type="ECO:0000256" key="5">
    <source>
        <dbReference type="ARBA" id="ARBA00022679"/>
    </source>
</evidence>
<dbReference type="InterPro" id="IPR006070">
    <property type="entry name" value="Sua5-like_dom"/>
</dbReference>
<dbReference type="GO" id="GO:0008033">
    <property type="term" value="P:tRNA processing"/>
    <property type="evidence" value="ECO:0007669"/>
    <property type="project" value="UniProtKB-KW"/>
</dbReference>
<evidence type="ECO:0000256" key="1">
    <source>
        <dbReference type="ARBA" id="ARBA00004496"/>
    </source>
</evidence>
<dbReference type="GO" id="GO:0005524">
    <property type="term" value="F:ATP binding"/>
    <property type="evidence" value="ECO:0007669"/>
    <property type="project" value="UniProtKB-KW"/>
</dbReference>
<dbReference type="NCBIfam" id="TIGR00057">
    <property type="entry name" value="L-threonylcarbamoyladenylate synthase"/>
    <property type="match status" value="1"/>
</dbReference>
<evidence type="ECO:0000256" key="11">
    <source>
        <dbReference type="ARBA" id="ARBA00048366"/>
    </source>
</evidence>
<evidence type="ECO:0000256" key="9">
    <source>
        <dbReference type="ARBA" id="ARBA00022840"/>
    </source>
</evidence>
<evidence type="ECO:0000256" key="4">
    <source>
        <dbReference type="ARBA" id="ARBA00022490"/>
    </source>
</evidence>
<evidence type="ECO:0000259" key="12">
    <source>
        <dbReference type="PROSITE" id="PS51163"/>
    </source>
</evidence>
<dbReference type="PROSITE" id="PS51163">
    <property type="entry name" value="YRDC"/>
    <property type="match status" value="1"/>
</dbReference>
<keyword evidence="4" id="KW-0963">Cytoplasm</keyword>
<keyword evidence="9" id="KW-0067">ATP-binding</keyword>
<dbReference type="EMBL" id="DSTX01000002">
    <property type="protein sequence ID" value="HFK20078.1"/>
    <property type="molecule type" value="Genomic_DNA"/>
</dbReference>
<dbReference type="GO" id="GO:0003725">
    <property type="term" value="F:double-stranded RNA binding"/>
    <property type="evidence" value="ECO:0007669"/>
    <property type="project" value="InterPro"/>
</dbReference>
<keyword evidence="6" id="KW-0819">tRNA processing</keyword>
<dbReference type="GO" id="GO:0005737">
    <property type="term" value="C:cytoplasm"/>
    <property type="evidence" value="ECO:0007669"/>
    <property type="project" value="UniProtKB-SubCell"/>
</dbReference>
<comment type="caution">
    <text evidence="13">The sequence shown here is derived from an EMBL/GenBank/DDBJ whole genome shotgun (WGS) entry which is preliminary data.</text>
</comment>
<name>A0A7C3J4T6_9CREN</name>
<feature type="domain" description="YrdC-like" evidence="12">
    <location>
        <begin position="10"/>
        <end position="204"/>
    </location>
</feature>
<evidence type="ECO:0000256" key="3">
    <source>
        <dbReference type="ARBA" id="ARBA00012584"/>
    </source>
</evidence>
<organism evidence="13">
    <name type="scientific">Candidatus Methanomethylicus mesodigestus</name>
    <dbReference type="NCBI Taxonomy" id="1867258"/>
    <lineage>
        <taxon>Archaea</taxon>
        <taxon>Thermoproteota</taxon>
        <taxon>Methanosuratincolia</taxon>
        <taxon>Candidatus Methanomethylicales</taxon>
        <taxon>Candidatus Methanomethylicaceae</taxon>
        <taxon>Candidatus Methanomethylicus</taxon>
    </lineage>
</organism>
<proteinExistence type="inferred from homology"/>
<accession>A0A7C3J4T6</accession>
<dbReference type="PANTHER" id="PTHR17490">
    <property type="entry name" value="SUA5"/>
    <property type="match status" value="1"/>
</dbReference>
<keyword evidence="5" id="KW-0808">Transferase</keyword>
<protein>
    <recommendedName>
        <fullName evidence="10">L-threonylcarbamoyladenylate synthase</fullName>
        <ecNumber evidence="3">2.7.7.87</ecNumber>
    </recommendedName>
    <alternativeName>
        <fullName evidence="10">L-threonylcarbamoyladenylate synthase</fullName>
    </alternativeName>
</protein>
<reference evidence="13" key="1">
    <citation type="journal article" date="2020" name="mSystems">
        <title>Genome- and Community-Level Interaction Insights into Carbon Utilization and Element Cycling Functions of Hydrothermarchaeota in Hydrothermal Sediment.</title>
        <authorList>
            <person name="Zhou Z."/>
            <person name="Liu Y."/>
            <person name="Xu W."/>
            <person name="Pan J."/>
            <person name="Luo Z.H."/>
            <person name="Li M."/>
        </authorList>
    </citation>
    <scope>NUCLEOTIDE SEQUENCE [LARGE SCALE GENOMIC DNA]</scope>
    <source>
        <strain evidence="13">SpSt-468</strain>
    </source>
</reference>
<evidence type="ECO:0000256" key="2">
    <source>
        <dbReference type="ARBA" id="ARBA00007663"/>
    </source>
</evidence>
<comment type="similarity">
    <text evidence="2">Belongs to the SUA5 family.</text>
</comment>
<comment type="subcellular location">
    <subcellularLocation>
        <location evidence="1">Cytoplasm</location>
    </subcellularLocation>
</comment>
<dbReference type="Gene3D" id="3.90.870.10">
    <property type="entry name" value="DHBP synthase"/>
    <property type="match status" value="1"/>
</dbReference>